<dbReference type="eggNOG" id="COG1057">
    <property type="taxonomic scope" value="Bacteria"/>
</dbReference>
<evidence type="ECO:0000256" key="11">
    <source>
        <dbReference type="HAMAP-Rule" id="MF_00244"/>
    </source>
</evidence>
<reference evidence="14 15" key="1">
    <citation type="journal article" date="2011" name="Stand. Genomic Sci.">
        <title>Complete genome sequence of Rhodospirillum rubrum type strain (S1).</title>
        <authorList>
            <person name="Munk A.C."/>
            <person name="Copeland A."/>
            <person name="Lucas S."/>
            <person name="Lapidus A."/>
            <person name="Del Rio T.G."/>
            <person name="Barry K."/>
            <person name="Detter J.C."/>
            <person name="Hammon N."/>
            <person name="Israni S."/>
            <person name="Pitluck S."/>
            <person name="Brettin T."/>
            <person name="Bruce D."/>
            <person name="Han C."/>
            <person name="Tapia R."/>
            <person name="Gilna P."/>
            <person name="Schmutz J."/>
            <person name="Larimer F."/>
            <person name="Land M."/>
            <person name="Kyrpides N.C."/>
            <person name="Mavromatis K."/>
            <person name="Richardson P."/>
            <person name="Rohde M."/>
            <person name="Goker M."/>
            <person name="Klenk H.P."/>
            <person name="Zhang Y."/>
            <person name="Roberts G.P."/>
            <person name="Reslewic S."/>
            <person name="Schwartz D.C."/>
        </authorList>
    </citation>
    <scope>NUCLEOTIDE SEQUENCE [LARGE SCALE GENOMIC DNA]</scope>
    <source>
        <strain evidence="15">ATCC 11170 / ATH 1.1.1 / DSM 467 / LMG 4362 / NCIMB 8255 / S1</strain>
    </source>
</reference>
<dbReference type="EC" id="2.7.7.18" evidence="11"/>
<accession>Q2RV07</accession>
<keyword evidence="9 11" id="KW-0520">NAD</keyword>
<dbReference type="InterPro" id="IPR014729">
    <property type="entry name" value="Rossmann-like_a/b/a_fold"/>
</dbReference>
<dbReference type="GO" id="GO:0004515">
    <property type="term" value="F:nicotinate-nucleotide adenylyltransferase activity"/>
    <property type="evidence" value="ECO:0007669"/>
    <property type="project" value="UniProtKB-UniRule"/>
</dbReference>
<protein>
    <recommendedName>
        <fullName evidence="11">Probable nicotinate-nucleotide adenylyltransferase</fullName>
        <ecNumber evidence="11">2.7.7.18</ecNumber>
    </recommendedName>
    <alternativeName>
        <fullName evidence="11">Deamido-NAD(+) diphosphorylase</fullName>
    </alternativeName>
    <alternativeName>
        <fullName evidence="11">Deamido-NAD(+) pyrophosphorylase</fullName>
    </alternativeName>
    <alternativeName>
        <fullName evidence="11">Nicotinate mononucleotide adenylyltransferase</fullName>
        <shortName evidence="11">NaMN adenylyltransferase</shortName>
    </alternativeName>
</protein>
<dbReference type="KEGG" id="rru:Rru_A1237"/>
<evidence type="ECO:0000256" key="2">
    <source>
        <dbReference type="ARBA" id="ARBA00005019"/>
    </source>
</evidence>
<dbReference type="GO" id="GO:0005524">
    <property type="term" value="F:ATP binding"/>
    <property type="evidence" value="ECO:0007669"/>
    <property type="project" value="UniProtKB-KW"/>
</dbReference>
<dbReference type="PhylomeDB" id="Q2RV07"/>
<name>Q2RV07_RHORT</name>
<dbReference type="Proteomes" id="UP000001929">
    <property type="component" value="Chromosome"/>
</dbReference>
<comment type="function">
    <text evidence="1 11">Catalyzes the reversible adenylation of nicotinate mononucleotide (NaMN) to nicotinic acid adenine dinucleotide (NaAD).</text>
</comment>
<evidence type="ECO:0000256" key="12">
    <source>
        <dbReference type="SAM" id="MobiDB-lite"/>
    </source>
</evidence>
<dbReference type="SUPFAM" id="SSF52374">
    <property type="entry name" value="Nucleotidylyl transferase"/>
    <property type="match status" value="1"/>
</dbReference>
<dbReference type="CDD" id="cd02165">
    <property type="entry name" value="NMNAT"/>
    <property type="match status" value="1"/>
</dbReference>
<keyword evidence="4 11" id="KW-0662">Pyridine nucleotide biosynthesis</keyword>
<comment type="catalytic activity">
    <reaction evidence="10 11">
        <text>nicotinate beta-D-ribonucleotide + ATP + H(+) = deamido-NAD(+) + diphosphate</text>
        <dbReference type="Rhea" id="RHEA:22860"/>
        <dbReference type="ChEBI" id="CHEBI:15378"/>
        <dbReference type="ChEBI" id="CHEBI:30616"/>
        <dbReference type="ChEBI" id="CHEBI:33019"/>
        <dbReference type="ChEBI" id="CHEBI:57502"/>
        <dbReference type="ChEBI" id="CHEBI:58437"/>
        <dbReference type="EC" id="2.7.7.18"/>
    </reaction>
</comment>
<dbReference type="GO" id="GO:0009435">
    <property type="term" value="P:NAD+ biosynthetic process"/>
    <property type="evidence" value="ECO:0007669"/>
    <property type="project" value="UniProtKB-UniRule"/>
</dbReference>
<keyword evidence="7 11" id="KW-0547">Nucleotide-binding</keyword>
<evidence type="ECO:0000256" key="3">
    <source>
        <dbReference type="ARBA" id="ARBA00009014"/>
    </source>
</evidence>
<keyword evidence="5 11" id="KW-0808">Transferase</keyword>
<dbReference type="UniPathway" id="UPA00253">
    <property type="reaction ID" value="UER00332"/>
</dbReference>
<dbReference type="AlphaFoldDB" id="Q2RV07"/>
<dbReference type="STRING" id="269796.Rru_A1237"/>
<evidence type="ECO:0000256" key="4">
    <source>
        <dbReference type="ARBA" id="ARBA00022642"/>
    </source>
</evidence>
<feature type="region of interest" description="Disordered" evidence="12">
    <location>
        <begin position="1"/>
        <end position="22"/>
    </location>
</feature>
<dbReference type="PANTHER" id="PTHR39321:SF3">
    <property type="entry name" value="PHOSPHOPANTETHEINE ADENYLYLTRANSFERASE"/>
    <property type="match status" value="1"/>
</dbReference>
<dbReference type="InterPro" id="IPR005248">
    <property type="entry name" value="NadD/NMNAT"/>
</dbReference>
<dbReference type="RefSeq" id="WP_011388992.1">
    <property type="nucleotide sequence ID" value="NC_007643.1"/>
</dbReference>
<gene>
    <name evidence="11" type="primary">nadD</name>
    <name evidence="14" type="ordered locus">Rru_A1237</name>
</gene>
<feature type="domain" description="Cytidyltransferase-like" evidence="13">
    <location>
        <begin position="29"/>
        <end position="210"/>
    </location>
</feature>
<evidence type="ECO:0000313" key="14">
    <source>
        <dbReference type="EMBL" id="ABC22038.1"/>
    </source>
</evidence>
<keyword evidence="6 11" id="KW-0548">Nucleotidyltransferase</keyword>
<evidence type="ECO:0000256" key="1">
    <source>
        <dbReference type="ARBA" id="ARBA00002324"/>
    </source>
</evidence>
<evidence type="ECO:0000259" key="13">
    <source>
        <dbReference type="Pfam" id="PF01467"/>
    </source>
</evidence>
<evidence type="ECO:0000256" key="5">
    <source>
        <dbReference type="ARBA" id="ARBA00022679"/>
    </source>
</evidence>
<keyword evidence="15" id="KW-1185">Reference proteome</keyword>
<evidence type="ECO:0000256" key="6">
    <source>
        <dbReference type="ARBA" id="ARBA00022695"/>
    </source>
</evidence>
<proteinExistence type="inferred from homology"/>
<comment type="pathway">
    <text evidence="2 11">Cofactor biosynthesis; NAD(+) biosynthesis; deamido-NAD(+) from nicotinate D-ribonucleotide: step 1/1.</text>
</comment>
<dbReference type="Pfam" id="PF01467">
    <property type="entry name" value="CTP_transf_like"/>
    <property type="match status" value="1"/>
</dbReference>
<sequence length="226" mass="24654">MTARRGEPALGKAQAPSPWGDGRRSRIGLLGGSFNPAHQGHLHISKQALARLRLDAVWWLVTPQNPLKAARGVAPLAARLASARAVCARERHILPLALETAFGTTRTADTLDILHRRFPRARFVWLMGADNLAQLPSWHRWRHLAATTPIAILDRAPYSKEALAGLAARRLARFRHPARIAGVLADRAPPAWVFLPIRKHAASATAIRARGWTVSGPVPTDGEGNL</sequence>
<evidence type="ECO:0000256" key="8">
    <source>
        <dbReference type="ARBA" id="ARBA00022840"/>
    </source>
</evidence>
<dbReference type="PATRIC" id="fig|269796.9.peg.1302"/>
<keyword evidence="8 11" id="KW-0067">ATP-binding</keyword>
<dbReference type="EMBL" id="CP000230">
    <property type="protein sequence ID" value="ABC22038.1"/>
    <property type="molecule type" value="Genomic_DNA"/>
</dbReference>
<dbReference type="PANTHER" id="PTHR39321">
    <property type="entry name" value="NICOTINATE-NUCLEOTIDE ADENYLYLTRANSFERASE-RELATED"/>
    <property type="match status" value="1"/>
</dbReference>
<evidence type="ECO:0000256" key="7">
    <source>
        <dbReference type="ARBA" id="ARBA00022741"/>
    </source>
</evidence>
<evidence type="ECO:0000256" key="9">
    <source>
        <dbReference type="ARBA" id="ARBA00023027"/>
    </source>
</evidence>
<dbReference type="Gene3D" id="3.40.50.620">
    <property type="entry name" value="HUPs"/>
    <property type="match status" value="1"/>
</dbReference>
<evidence type="ECO:0000256" key="10">
    <source>
        <dbReference type="ARBA" id="ARBA00048721"/>
    </source>
</evidence>
<dbReference type="HAMAP" id="MF_00244">
    <property type="entry name" value="NaMN_adenylyltr"/>
    <property type="match status" value="1"/>
</dbReference>
<comment type="similarity">
    <text evidence="3 11">Belongs to the NadD family.</text>
</comment>
<dbReference type="EnsemblBacteria" id="ABC22038">
    <property type="protein sequence ID" value="ABC22038"/>
    <property type="gene ID" value="Rru_A1237"/>
</dbReference>
<dbReference type="HOGENOM" id="CLU_069765_2_0_5"/>
<organism evidence="14 15">
    <name type="scientific">Rhodospirillum rubrum (strain ATCC 11170 / ATH 1.1.1 / DSM 467 / LMG 4362 / NCIMB 8255 / S1)</name>
    <dbReference type="NCBI Taxonomy" id="269796"/>
    <lineage>
        <taxon>Bacteria</taxon>
        <taxon>Pseudomonadati</taxon>
        <taxon>Pseudomonadota</taxon>
        <taxon>Alphaproteobacteria</taxon>
        <taxon>Rhodospirillales</taxon>
        <taxon>Rhodospirillaceae</taxon>
        <taxon>Rhodospirillum</taxon>
    </lineage>
</organism>
<dbReference type="NCBIfam" id="NF000843">
    <property type="entry name" value="PRK00071.2-2"/>
    <property type="match status" value="1"/>
</dbReference>
<evidence type="ECO:0000313" key="15">
    <source>
        <dbReference type="Proteomes" id="UP000001929"/>
    </source>
</evidence>
<dbReference type="InterPro" id="IPR004821">
    <property type="entry name" value="Cyt_trans-like"/>
</dbReference>